<organism evidence="3 4">
    <name type="scientific">Paracoccus shanxieyensis</name>
    <dbReference type="NCBI Taxonomy" id="2675752"/>
    <lineage>
        <taxon>Bacteria</taxon>
        <taxon>Pseudomonadati</taxon>
        <taxon>Pseudomonadota</taxon>
        <taxon>Alphaproteobacteria</taxon>
        <taxon>Rhodobacterales</taxon>
        <taxon>Paracoccaceae</taxon>
        <taxon>Paracoccus</taxon>
    </lineage>
</organism>
<dbReference type="Gene3D" id="2.10.260.10">
    <property type="match status" value="1"/>
</dbReference>
<gene>
    <name evidence="3" type="ORF">GL284_07275</name>
</gene>
<evidence type="ECO:0000313" key="3">
    <source>
        <dbReference type="EMBL" id="MTH64065.1"/>
    </source>
</evidence>
<accession>A0A6L6IU53</accession>
<proteinExistence type="predicted"/>
<reference evidence="3 4" key="1">
    <citation type="submission" date="2019-11" db="EMBL/GenBank/DDBJ databases">
        <authorList>
            <person name="Dong K."/>
        </authorList>
    </citation>
    <scope>NUCLEOTIDE SEQUENCE [LARGE SCALE GENOMIC DNA]</scope>
    <source>
        <strain evidence="3 4">DK608</strain>
    </source>
</reference>
<dbReference type="Pfam" id="PF04014">
    <property type="entry name" value="MazE_antitoxin"/>
    <property type="match status" value="1"/>
</dbReference>
<dbReference type="SUPFAM" id="SSF89447">
    <property type="entry name" value="AbrB/MazE/MraZ-like"/>
    <property type="match status" value="1"/>
</dbReference>
<dbReference type="NCBIfam" id="TIGR01439">
    <property type="entry name" value="lp_hng_hel_AbrB"/>
    <property type="match status" value="1"/>
</dbReference>
<evidence type="ECO:0000256" key="1">
    <source>
        <dbReference type="PROSITE-ProRule" id="PRU01076"/>
    </source>
</evidence>
<evidence type="ECO:0000259" key="2">
    <source>
        <dbReference type="PROSITE" id="PS51740"/>
    </source>
</evidence>
<name>A0A6L6IU53_9RHOB</name>
<evidence type="ECO:0000313" key="4">
    <source>
        <dbReference type="Proteomes" id="UP000478740"/>
    </source>
</evidence>
<dbReference type="AlphaFoldDB" id="A0A6L6IU53"/>
<comment type="caution">
    <text evidence="3">The sequence shown here is derived from an EMBL/GenBank/DDBJ whole genome shotgun (WGS) entry which is preliminary data.</text>
</comment>
<dbReference type="InterPro" id="IPR007159">
    <property type="entry name" value="SpoVT-AbrB_dom"/>
</dbReference>
<keyword evidence="1 3" id="KW-0238">DNA-binding</keyword>
<dbReference type="Proteomes" id="UP000478740">
    <property type="component" value="Unassembled WGS sequence"/>
</dbReference>
<keyword evidence="4" id="KW-1185">Reference proteome</keyword>
<dbReference type="SMART" id="SM00966">
    <property type="entry name" value="SpoVT_AbrB"/>
    <property type="match status" value="1"/>
</dbReference>
<dbReference type="GO" id="GO:0003677">
    <property type="term" value="F:DNA binding"/>
    <property type="evidence" value="ECO:0007669"/>
    <property type="project" value="UniProtKB-UniRule"/>
</dbReference>
<dbReference type="InterPro" id="IPR037914">
    <property type="entry name" value="SpoVT-AbrB_sf"/>
</dbReference>
<dbReference type="EMBL" id="WMII01000005">
    <property type="protein sequence ID" value="MTH64065.1"/>
    <property type="molecule type" value="Genomic_DNA"/>
</dbReference>
<feature type="domain" description="SpoVT-AbrB" evidence="2">
    <location>
        <begin position="1"/>
        <end position="44"/>
    </location>
</feature>
<protein>
    <submittedName>
        <fullName evidence="3">AbrB/MazE/SpoVT family DNA-binding domain-containing protein</fullName>
    </submittedName>
</protein>
<dbReference type="RefSeq" id="WP_155043928.1">
    <property type="nucleotide sequence ID" value="NZ_WMIH01000004.1"/>
</dbReference>
<sequence>MRITIKGQVTIPQEIRNLAGFHPGTEVEFIMGDDGVVRVVAAGRDRDAARLGQAIQRLRGSADRALSTEDIMALTRE</sequence>
<dbReference type="PROSITE" id="PS51740">
    <property type="entry name" value="SPOVT_ABRB"/>
    <property type="match status" value="1"/>
</dbReference>